<keyword evidence="6 8" id="KW-0234">DNA repair</keyword>
<keyword evidence="5 8" id="KW-0233">DNA recombination</keyword>
<proteinExistence type="inferred from homology"/>
<dbReference type="NCBIfam" id="TIGR00613">
    <property type="entry name" value="reco"/>
    <property type="match status" value="1"/>
</dbReference>
<evidence type="ECO:0000313" key="10">
    <source>
        <dbReference type="EMBL" id="MFC3121104.1"/>
    </source>
</evidence>
<dbReference type="InterPro" id="IPR037278">
    <property type="entry name" value="ARFGAP/RecO"/>
</dbReference>
<keyword evidence="11" id="KW-1185">Reference proteome</keyword>
<dbReference type="InterPro" id="IPR022572">
    <property type="entry name" value="DNA_rep/recomb_RecO_N"/>
</dbReference>
<dbReference type="Pfam" id="PF11967">
    <property type="entry name" value="RecO_N"/>
    <property type="match status" value="1"/>
</dbReference>
<comment type="caution">
    <text evidence="10">The sequence shown here is derived from an EMBL/GenBank/DDBJ whole genome shotgun (WGS) entry which is preliminary data.</text>
</comment>
<evidence type="ECO:0000256" key="5">
    <source>
        <dbReference type="ARBA" id="ARBA00023172"/>
    </source>
</evidence>
<comment type="similarity">
    <text evidence="2 8">Belongs to the RecO family.</text>
</comment>
<name>A0ABV7FP21_9ALTE</name>
<dbReference type="InterPro" id="IPR012340">
    <property type="entry name" value="NA-bd_OB-fold"/>
</dbReference>
<evidence type="ECO:0000256" key="8">
    <source>
        <dbReference type="HAMAP-Rule" id="MF_00201"/>
    </source>
</evidence>
<dbReference type="HAMAP" id="MF_00201">
    <property type="entry name" value="RecO"/>
    <property type="match status" value="1"/>
</dbReference>
<evidence type="ECO:0000259" key="9">
    <source>
        <dbReference type="Pfam" id="PF11967"/>
    </source>
</evidence>
<dbReference type="PANTHER" id="PTHR33991:SF1">
    <property type="entry name" value="DNA REPAIR PROTEIN RECO"/>
    <property type="match status" value="1"/>
</dbReference>
<evidence type="ECO:0000256" key="6">
    <source>
        <dbReference type="ARBA" id="ARBA00023204"/>
    </source>
</evidence>
<dbReference type="SUPFAM" id="SSF50249">
    <property type="entry name" value="Nucleic acid-binding proteins"/>
    <property type="match status" value="1"/>
</dbReference>
<keyword evidence="4 8" id="KW-0227">DNA damage</keyword>
<dbReference type="Gene3D" id="2.40.50.140">
    <property type="entry name" value="Nucleic acid-binding proteins"/>
    <property type="match status" value="1"/>
</dbReference>
<reference evidence="11" key="1">
    <citation type="journal article" date="2019" name="Int. J. Syst. Evol. Microbiol.">
        <title>The Global Catalogue of Microorganisms (GCM) 10K type strain sequencing project: providing services to taxonomists for standard genome sequencing and annotation.</title>
        <authorList>
            <consortium name="The Broad Institute Genomics Platform"/>
            <consortium name="The Broad Institute Genome Sequencing Center for Infectious Disease"/>
            <person name="Wu L."/>
            <person name="Ma J."/>
        </authorList>
    </citation>
    <scope>NUCLEOTIDE SEQUENCE [LARGE SCALE GENOMIC DNA]</scope>
    <source>
        <strain evidence="11">KCTC 52473</strain>
    </source>
</reference>
<accession>A0ABV7FP21</accession>
<sequence>MQKLVLNGYVIHRRAYRETSLLVDFFTRESGKVSAVAKGARGNSKSERKSLLQPLQYIEFECAGRTNLKNLGHLDSLDNALSLKGKALYSAFYINEIIQRALPEGEAFEHLFGIYQQTLHSLAGIIHDTNDAIEPILRQFEFALLENLGYLPDFSSNATNGEAIAEAHYYKYELEHGFVRCEASAVHAISGTLLHEISNGNLSLRALKVAKYIVRVTLPLAIGDKPLKSRELFSQL</sequence>
<evidence type="ECO:0000313" key="11">
    <source>
        <dbReference type="Proteomes" id="UP001595478"/>
    </source>
</evidence>
<evidence type="ECO:0000256" key="3">
    <source>
        <dbReference type="ARBA" id="ARBA00021310"/>
    </source>
</evidence>
<evidence type="ECO:0000256" key="2">
    <source>
        <dbReference type="ARBA" id="ARBA00007452"/>
    </source>
</evidence>
<dbReference type="Pfam" id="PF02565">
    <property type="entry name" value="RecO_C"/>
    <property type="match status" value="1"/>
</dbReference>
<evidence type="ECO:0000256" key="1">
    <source>
        <dbReference type="ARBA" id="ARBA00003065"/>
    </source>
</evidence>
<protein>
    <recommendedName>
        <fullName evidence="3 8">DNA repair protein RecO</fullName>
    </recommendedName>
    <alternativeName>
        <fullName evidence="7 8">Recombination protein O</fullName>
    </alternativeName>
</protein>
<evidence type="ECO:0000256" key="4">
    <source>
        <dbReference type="ARBA" id="ARBA00022763"/>
    </source>
</evidence>
<dbReference type="Gene3D" id="1.20.1440.120">
    <property type="entry name" value="Recombination protein O, C-terminal domain"/>
    <property type="match status" value="1"/>
</dbReference>
<dbReference type="SUPFAM" id="SSF57863">
    <property type="entry name" value="ArfGap/RecO-like zinc finger"/>
    <property type="match status" value="1"/>
</dbReference>
<comment type="function">
    <text evidence="1 8">Involved in DNA repair and RecF pathway recombination.</text>
</comment>
<gene>
    <name evidence="8 10" type="primary">recO</name>
    <name evidence="10" type="ORF">ACFOHL_05695</name>
</gene>
<dbReference type="Proteomes" id="UP001595478">
    <property type="component" value="Unassembled WGS sequence"/>
</dbReference>
<dbReference type="PANTHER" id="PTHR33991">
    <property type="entry name" value="DNA REPAIR PROTEIN RECO"/>
    <property type="match status" value="1"/>
</dbReference>
<dbReference type="EMBL" id="JBHRSW010000006">
    <property type="protein sequence ID" value="MFC3121104.1"/>
    <property type="molecule type" value="Genomic_DNA"/>
</dbReference>
<dbReference type="InterPro" id="IPR042242">
    <property type="entry name" value="RecO_C"/>
</dbReference>
<feature type="domain" description="DNA replication/recombination mediator RecO N-terminal" evidence="9">
    <location>
        <begin position="1"/>
        <end position="73"/>
    </location>
</feature>
<organism evidence="10 11">
    <name type="scientific">Agaribacter flavus</name>
    <dbReference type="NCBI Taxonomy" id="1902781"/>
    <lineage>
        <taxon>Bacteria</taxon>
        <taxon>Pseudomonadati</taxon>
        <taxon>Pseudomonadota</taxon>
        <taxon>Gammaproteobacteria</taxon>
        <taxon>Alteromonadales</taxon>
        <taxon>Alteromonadaceae</taxon>
        <taxon>Agaribacter</taxon>
    </lineage>
</organism>
<evidence type="ECO:0000256" key="7">
    <source>
        <dbReference type="ARBA" id="ARBA00033409"/>
    </source>
</evidence>
<dbReference type="RefSeq" id="WP_376919234.1">
    <property type="nucleotide sequence ID" value="NZ_JBHRSW010000006.1"/>
</dbReference>
<dbReference type="InterPro" id="IPR003717">
    <property type="entry name" value="RecO"/>
</dbReference>